<dbReference type="GO" id="GO:0005886">
    <property type="term" value="C:plasma membrane"/>
    <property type="evidence" value="ECO:0007669"/>
    <property type="project" value="UniProtKB-SubCell"/>
</dbReference>
<dbReference type="Pfam" id="PF25994">
    <property type="entry name" value="HH_AprE"/>
    <property type="match status" value="1"/>
</dbReference>
<sequence>MNRLATPPNLADYRNPLRPAFWGFGVVIAFVLALLIWGNSAPLASSALAEGSLQVMAQRQAVQHPQGGVITRLHVAEGQTVSRGALLIELDETEARASRNIAEAEVVALQAQQARLECERDRSDPVACLDKFAAAEGDRPEMAEAIANEAALLQARARTFRTESGMLTSRVSQLSEQISGLEAQLEGLSQQHRLLEEELASSRKLLASGLTSRNRTMALERAVAEVMGDAGARRAEIASARQEISEAELAVAKLEDERISEITDQLRNTRSALAEAQPRLDAAYFVEERSQIRAPVNGQIVGLSVFTEGGVVQPGQKLMDIVPDDNPIIVEARLPLSDINGIGVGDITDVRLSGVPRKQRPELSGEILSISADKVTDSQTGVSYFSIRVGLTAEDVAQAGIPLRPGMPAEVVIPRGSRTVVSYLLGPLLDEITHAFREE</sequence>
<evidence type="ECO:0000256" key="1">
    <source>
        <dbReference type="ARBA" id="ARBA00004377"/>
    </source>
</evidence>
<dbReference type="PANTHER" id="PTHR30386">
    <property type="entry name" value="MEMBRANE FUSION SUBUNIT OF EMRAB-TOLC MULTIDRUG EFFLUX PUMP"/>
    <property type="match status" value="1"/>
</dbReference>
<evidence type="ECO:0000259" key="12">
    <source>
        <dbReference type="Pfam" id="PF26002"/>
    </source>
</evidence>
<evidence type="ECO:0000313" key="14">
    <source>
        <dbReference type="Proteomes" id="UP000238137"/>
    </source>
</evidence>
<dbReference type="PRINTS" id="PR01490">
    <property type="entry name" value="RTXTOXIND"/>
</dbReference>
<evidence type="ECO:0000256" key="6">
    <source>
        <dbReference type="ARBA" id="ARBA00022692"/>
    </source>
</evidence>
<dbReference type="Proteomes" id="UP000238137">
    <property type="component" value="Unassembled WGS sequence"/>
</dbReference>
<evidence type="ECO:0000313" key="13">
    <source>
        <dbReference type="EMBL" id="RNF32800.1"/>
    </source>
</evidence>
<keyword evidence="6 9" id="KW-0812">Transmembrane</keyword>
<feature type="coiled-coil region" evidence="10">
    <location>
        <begin position="171"/>
        <end position="205"/>
    </location>
</feature>
<dbReference type="InterPro" id="IPR058982">
    <property type="entry name" value="Beta-barrel_AprE"/>
</dbReference>
<protein>
    <recommendedName>
        <fullName evidence="9">Membrane fusion protein (MFP) family protein</fullName>
    </recommendedName>
</protein>
<dbReference type="OrthoDB" id="9810980at2"/>
<name>A0A3R7LG61_9RHOB</name>
<evidence type="ECO:0000256" key="4">
    <source>
        <dbReference type="ARBA" id="ARBA00022475"/>
    </source>
</evidence>
<keyword evidence="7 9" id="KW-1133">Transmembrane helix</keyword>
<evidence type="ECO:0000256" key="10">
    <source>
        <dbReference type="SAM" id="Coils"/>
    </source>
</evidence>
<reference evidence="13" key="1">
    <citation type="submission" date="2018-05" db="EMBL/GenBank/DDBJ databases">
        <title>Reclassification of Methylarcula marina and Methylarcula terricola as Paracoccus methylarcula sp.nov., comb.nov. and Paracoccus terricola comb.nov.</title>
        <authorList>
            <person name="Shmareva M.N."/>
            <person name="Doronina N.V."/>
            <person name="Vasilenko O.V."/>
            <person name="Tarlachkov S.V."/>
            <person name="Trotsenko Y.A."/>
        </authorList>
    </citation>
    <scope>NUCLEOTIDE SEQUENCE [LARGE SCALE GENOMIC DNA]</scope>
    <source>
        <strain evidence="13">VKM B-2159</strain>
    </source>
</reference>
<dbReference type="Pfam" id="PF26002">
    <property type="entry name" value="Beta-barrel_AprE"/>
    <property type="match status" value="1"/>
</dbReference>
<dbReference type="GO" id="GO:0015031">
    <property type="term" value="P:protein transport"/>
    <property type="evidence" value="ECO:0007669"/>
    <property type="project" value="InterPro"/>
</dbReference>
<dbReference type="RefSeq" id="WP_106693095.1">
    <property type="nucleotide sequence ID" value="NZ_PXNQ02000021.1"/>
</dbReference>
<feature type="domain" description="AprE-like beta-barrel" evidence="12">
    <location>
        <begin position="329"/>
        <end position="415"/>
    </location>
</feature>
<dbReference type="AlphaFoldDB" id="A0A3R7LG61"/>
<keyword evidence="4 9" id="KW-1003">Cell membrane</keyword>
<dbReference type="InterPro" id="IPR058781">
    <property type="entry name" value="HH_AprE-like"/>
</dbReference>
<keyword evidence="5 9" id="KW-0997">Cell inner membrane</keyword>
<dbReference type="PANTHER" id="PTHR30386:SF17">
    <property type="entry name" value="ALKALINE PROTEASE SECRETION PROTEIN APRE"/>
    <property type="match status" value="1"/>
</dbReference>
<proteinExistence type="inferred from homology"/>
<dbReference type="Gene3D" id="2.40.50.100">
    <property type="match status" value="1"/>
</dbReference>
<evidence type="ECO:0000256" key="2">
    <source>
        <dbReference type="ARBA" id="ARBA00009477"/>
    </source>
</evidence>
<keyword evidence="14" id="KW-1185">Reference proteome</keyword>
<dbReference type="SUPFAM" id="SSF111369">
    <property type="entry name" value="HlyD-like secretion proteins"/>
    <property type="match status" value="2"/>
</dbReference>
<accession>A0A3R7LG61</accession>
<dbReference type="Gene3D" id="2.40.30.170">
    <property type="match status" value="1"/>
</dbReference>
<keyword evidence="10" id="KW-0175">Coiled coil</keyword>
<evidence type="ECO:0000256" key="5">
    <source>
        <dbReference type="ARBA" id="ARBA00022519"/>
    </source>
</evidence>
<dbReference type="EMBL" id="PXNQ02000021">
    <property type="protein sequence ID" value="RNF32800.1"/>
    <property type="molecule type" value="Genomic_DNA"/>
</dbReference>
<comment type="caution">
    <text evidence="13">The sequence shown here is derived from an EMBL/GenBank/DDBJ whole genome shotgun (WGS) entry which is preliminary data.</text>
</comment>
<evidence type="ECO:0000256" key="9">
    <source>
        <dbReference type="RuleBase" id="RU365093"/>
    </source>
</evidence>
<organism evidence="13 14">
    <name type="scientific">Paracoccus methylarcula</name>
    <dbReference type="NCBI Taxonomy" id="72022"/>
    <lineage>
        <taxon>Bacteria</taxon>
        <taxon>Pseudomonadati</taxon>
        <taxon>Pseudomonadota</taxon>
        <taxon>Alphaproteobacteria</taxon>
        <taxon>Rhodobacterales</taxon>
        <taxon>Paracoccaceae</taxon>
        <taxon>Paracoccus</taxon>
    </lineage>
</organism>
<evidence type="ECO:0000256" key="3">
    <source>
        <dbReference type="ARBA" id="ARBA00022448"/>
    </source>
</evidence>
<comment type="similarity">
    <text evidence="2 9">Belongs to the membrane fusion protein (MFP) (TC 8.A.1) family.</text>
</comment>
<dbReference type="Gene3D" id="1.10.287.1490">
    <property type="match status" value="1"/>
</dbReference>
<feature type="domain" description="AprE-like long alpha-helical hairpin" evidence="11">
    <location>
        <begin position="95"/>
        <end position="283"/>
    </location>
</feature>
<gene>
    <name evidence="13" type="ORF">A7A09_020275</name>
</gene>
<keyword evidence="8 9" id="KW-0472">Membrane</keyword>
<dbReference type="InterPro" id="IPR050739">
    <property type="entry name" value="MFP"/>
</dbReference>
<dbReference type="NCBIfam" id="TIGR01843">
    <property type="entry name" value="type_I_hlyD"/>
    <property type="match status" value="1"/>
</dbReference>
<evidence type="ECO:0000256" key="7">
    <source>
        <dbReference type="ARBA" id="ARBA00022989"/>
    </source>
</evidence>
<comment type="subcellular location">
    <subcellularLocation>
        <location evidence="1 9">Cell inner membrane</location>
        <topology evidence="1 9">Single-pass membrane protein</topology>
    </subcellularLocation>
</comment>
<evidence type="ECO:0000259" key="11">
    <source>
        <dbReference type="Pfam" id="PF25994"/>
    </source>
</evidence>
<evidence type="ECO:0000256" key="8">
    <source>
        <dbReference type="ARBA" id="ARBA00023136"/>
    </source>
</evidence>
<feature type="transmembrane region" description="Helical" evidence="9">
    <location>
        <begin position="20"/>
        <end position="38"/>
    </location>
</feature>
<keyword evidence="3 9" id="KW-0813">Transport</keyword>
<dbReference type="InterPro" id="IPR010129">
    <property type="entry name" value="T1SS_HlyD"/>
</dbReference>